<dbReference type="SUPFAM" id="SSF52540">
    <property type="entry name" value="P-loop containing nucleoside triphosphate hydrolases"/>
    <property type="match status" value="1"/>
</dbReference>
<evidence type="ECO:0000313" key="1">
    <source>
        <dbReference type="EMBL" id="KKQ12218.1"/>
    </source>
</evidence>
<evidence type="ECO:0000313" key="2">
    <source>
        <dbReference type="Proteomes" id="UP000034075"/>
    </source>
</evidence>
<name>A0A0G0EZD6_9BACT</name>
<dbReference type="AlphaFoldDB" id="A0A0G0EZD6"/>
<dbReference type="Gene3D" id="3.40.50.300">
    <property type="entry name" value="P-loop containing nucleotide triphosphate hydrolases"/>
    <property type="match status" value="1"/>
</dbReference>
<dbReference type="InterPro" id="IPR027417">
    <property type="entry name" value="P-loop_NTPase"/>
</dbReference>
<protein>
    <submittedName>
        <fullName evidence="1">GTPase obg</fullName>
    </submittedName>
</protein>
<dbReference type="Proteomes" id="UP000034075">
    <property type="component" value="Unassembled WGS sequence"/>
</dbReference>
<comment type="caution">
    <text evidence="1">The sequence shown here is derived from an EMBL/GenBank/DDBJ whole genome shotgun (WGS) entry which is preliminary data.</text>
</comment>
<sequence>MREEIKKISKDMYEKPEIVVLTKTDMVDEKKLEETIKKFKDNDIEVLSTCIIDTDAISILKNKFKELLS</sequence>
<accession>A0A0G0EZD6</accession>
<reference evidence="1 2" key="1">
    <citation type="journal article" date="2015" name="Nature">
        <title>rRNA introns, odd ribosomes, and small enigmatic genomes across a large radiation of phyla.</title>
        <authorList>
            <person name="Brown C.T."/>
            <person name="Hug L.A."/>
            <person name="Thomas B.C."/>
            <person name="Sharon I."/>
            <person name="Castelle C.J."/>
            <person name="Singh A."/>
            <person name="Wilkins M.J."/>
            <person name="Williams K.H."/>
            <person name="Banfield J.F."/>
        </authorList>
    </citation>
    <scope>NUCLEOTIDE SEQUENCE [LARGE SCALE GENOMIC DNA]</scope>
</reference>
<gene>
    <name evidence="1" type="ORF">US24_C0002G0004</name>
</gene>
<proteinExistence type="predicted"/>
<dbReference type="EMBL" id="LBSF01000002">
    <property type="protein sequence ID" value="KKQ12218.1"/>
    <property type="molecule type" value="Genomic_DNA"/>
</dbReference>
<organism evidence="1 2">
    <name type="scientific">candidate division WS6 bacterium GW2011_GWC2_36_7</name>
    <dbReference type="NCBI Taxonomy" id="1619091"/>
    <lineage>
        <taxon>Bacteria</taxon>
        <taxon>Candidatus Dojkabacteria</taxon>
    </lineage>
</organism>